<proteinExistence type="predicted"/>
<keyword evidence="7" id="KW-1133">Transmembrane helix</keyword>
<dbReference type="InterPro" id="IPR003591">
    <property type="entry name" value="Leu-rich_rpt_typical-subtyp"/>
</dbReference>
<dbReference type="PANTHER" id="PTHR48052:SF5">
    <property type="entry name" value="MDIS1-INTERACTING RECEPTOR LIKE KINASE 2-LIKE"/>
    <property type="match status" value="1"/>
</dbReference>
<keyword evidence="2" id="KW-1003">Cell membrane</keyword>
<protein>
    <recommendedName>
        <fullName evidence="13">L domain-like protein</fullName>
    </recommendedName>
</protein>
<dbReference type="GO" id="GO:0012505">
    <property type="term" value="C:endomembrane system"/>
    <property type="evidence" value="ECO:0007669"/>
    <property type="project" value="UniProtKB-SubCell"/>
</dbReference>
<keyword evidence="9" id="KW-0675">Receptor</keyword>
<evidence type="ECO:0000256" key="2">
    <source>
        <dbReference type="ARBA" id="ARBA00022475"/>
    </source>
</evidence>
<evidence type="ECO:0000256" key="5">
    <source>
        <dbReference type="ARBA" id="ARBA00022729"/>
    </source>
</evidence>
<dbReference type="Pfam" id="PF00560">
    <property type="entry name" value="LRR_1"/>
    <property type="match status" value="4"/>
</dbReference>
<evidence type="ECO:0000256" key="9">
    <source>
        <dbReference type="ARBA" id="ARBA00023170"/>
    </source>
</evidence>
<dbReference type="InterPro" id="IPR032675">
    <property type="entry name" value="LRR_dom_sf"/>
</dbReference>
<dbReference type="AlphaFoldDB" id="A0A7S1UYB3"/>
<keyword evidence="3" id="KW-0433">Leucine-rich repeat</keyword>
<dbReference type="SUPFAM" id="SSF52058">
    <property type="entry name" value="L domain-like"/>
    <property type="match status" value="1"/>
</dbReference>
<evidence type="ECO:0008006" key="13">
    <source>
        <dbReference type="Google" id="ProtNLM"/>
    </source>
</evidence>
<dbReference type="SMART" id="SM00369">
    <property type="entry name" value="LRR_TYP"/>
    <property type="match status" value="4"/>
</dbReference>
<dbReference type="GO" id="GO:0005886">
    <property type="term" value="C:plasma membrane"/>
    <property type="evidence" value="ECO:0007669"/>
    <property type="project" value="UniProtKB-SubCell"/>
</dbReference>
<evidence type="ECO:0000256" key="1">
    <source>
        <dbReference type="ARBA" id="ARBA00004236"/>
    </source>
</evidence>
<name>A0A7S1UYB3_9STRA</name>
<keyword evidence="10" id="KW-0325">Glycoprotein</keyword>
<accession>A0A7S1UYB3</accession>
<evidence type="ECO:0000256" key="3">
    <source>
        <dbReference type="ARBA" id="ARBA00022614"/>
    </source>
</evidence>
<keyword evidence="8" id="KW-0472">Membrane</keyword>
<sequence>MGGGDIEGAIPVEVYRKLTNLELLALNGNRLEMEIASEIGGLRSLTHVDISYNNLGETTLPSELGLLSDLEFIQCFFCQLAGTLPTEIGKCTNLEIVSFASNFIGGTIPTEIGQLNTSLRHLNLNTNNLEAGPIPSVLFRLTQLTTLSLFSNSFRGPAFPSEMLSNLTNLENLDLGRMSLTGTIPTTELSVWAPSLITLYLSVNSISGTIPTEVGALTRLETLGLDQNNISGSLPSELGLLSSLQRLYLWEGNRLLSRRDVPPELERLLRENAVCKFESDCDSGADYEARHF</sequence>
<gene>
    <name evidence="12" type="ORF">GOCE00092_LOCUS10856</name>
</gene>
<reference evidence="12" key="1">
    <citation type="submission" date="2021-01" db="EMBL/GenBank/DDBJ databases">
        <authorList>
            <person name="Corre E."/>
            <person name="Pelletier E."/>
            <person name="Niang G."/>
            <person name="Scheremetjew M."/>
            <person name="Finn R."/>
            <person name="Kale V."/>
            <person name="Holt S."/>
            <person name="Cochrane G."/>
            <person name="Meng A."/>
            <person name="Brown T."/>
            <person name="Cohen L."/>
        </authorList>
    </citation>
    <scope>NUCLEOTIDE SEQUENCE</scope>
    <source>
        <strain evidence="12">CCMP 410</strain>
    </source>
</reference>
<dbReference type="Gene3D" id="3.80.10.10">
    <property type="entry name" value="Ribonuclease Inhibitor"/>
    <property type="match status" value="2"/>
</dbReference>
<dbReference type="EMBL" id="HBGK01021280">
    <property type="protein sequence ID" value="CAD9281945.1"/>
    <property type="molecule type" value="Transcribed_RNA"/>
</dbReference>
<comment type="subcellular location">
    <subcellularLocation>
        <location evidence="1">Cell membrane</location>
    </subcellularLocation>
    <subcellularLocation>
        <location evidence="11">Endomembrane system</location>
        <topology evidence="11">Single-pass membrane protein</topology>
    </subcellularLocation>
</comment>
<evidence type="ECO:0000256" key="4">
    <source>
        <dbReference type="ARBA" id="ARBA00022692"/>
    </source>
</evidence>
<keyword evidence="5" id="KW-0732">Signal</keyword>
<keyword evidence="6" id="KW-0677">Repeat</keyword>
<organism evidence="12">
    <name type="scientific">Grammatophora oceanica</name>
    <dbReference type="NCBI Taxonomy" id="210454"/>
    <lineage>
        <taxon>Eukaryota</taxon>
        <taxon>Sar</taxon>
        <taxon>Stramenopiles</taxon>
        <taxon>Ochrophyta</taxon>
        <taxon>Bacillariophyta</taxon>
        <taxon>Fragilariophyceae</taxon>
        <taxon>Fragilariophycidae</taxon>
        <taxon>Rhabdonematales</taxon>
        <taxon>Grammatophoraceae</taxon>
        <taxon>Grammatophora</taxon>
    </lineage>
</organism>
<evidence type="ECO:0000313" key="12">
    <source>
        <dbReference type="EMBL" id="CAD9281945.1"/>
    </source>
</evidence>
<evidence type="ECO:0000256" key="8">
    <source>
        <dbReference type="ARBA" id="ARBA00023136"/>
    </source>
</evidence>
<dbReference type="PANTHER" id="PTHR48052">
    <property type="entry name" value="UNNAMED PRODUCT"/>
    <property type="match status" value="1"/>
</dbReference>
<dbReference type="InterPro" id="IPR001611">
    <property type="entry name" value="Leu-rich_rpt"/>
</dbReference>
<evidence type="ECO:0000256" key="6">
    <source>
        <dbReference type="ARBA" id="ARBA00022737"/>
    </source>
</evidence>
<evidence type="ECO:0000256" key="10">
    <source>
        <dbReference type="ARBA" id="ARBA00023180"/>
    </source>
</evidence>
<keyword evidence="4" id="KW-0812">Transmembrane</keyword>
<evidence type="ECO:0000256" key="7">
    <source>
        <dbReference type="ARBA" id="ARBA00022989"/>
    </source>
</evidence>
<evidence type="ECO:0000256" key="11">
    <source>
        <dbReference type="ARBA" id="ARBA00037847"/>
    </source>
</evidence>
<dbReference type="FunFam" id="3.80.10.10:FF:000041">
    <property type="entry name" value="LRR receptor-like serine/threonine-protein kinase ERECTA"/>
    <property type="match status" value="1"/>
</dbReference>